<dbReference type="PANTHER" id="PTHR42693">
    <property type="entry name" value="ARYLSULFATASE FAMILY MEMBER"/>
    <property type="match status" value="1"/>
</dbReference>
<dbReference type="PANTHER" id="PTHR42693:SF42">
    <property type="entry name" value="ARYLSULFATASE G"/>
    <property type="match status" value="1"/>
</dbReference>
<evidence type="ECO:0000256" key="3">
    <source>
        <dbReference type="ARBA" id="ARBA00022723"/>
    </source>
</evidence>
<dbReference type="InterPro" id="IPR000917">
    <property type="entry name" value="Sulfatase_N"/>
</dbReference>
<dbReference type="PROSITE" id="PS00149">
    <property type="entry name" value="SULFATASE_2"/>
    <property type="match status" value="1"/>
</dbReference>
<evidence type="ECO:0000256" key="2">
    <source>
        <dbReference type="ARBA" id="ARBA00008779"/>
    </source>
</evidence>
<evidence type="ECO:0000256" key="7">
    <source>
        <dbReference type="SAM" id="MobiDB-lite"/>
    </source>
</evidence>
<evidence type="ECO:0000256" key="6">
    <source>
        <dbReference type="ARBA" id="ARBA00022837"/>
    </source>
</evidence>
<evidence type="ECO:0000313" key="10">
    <source>
        <dbReference type="Proteomes" id="UP001214250"/>
    </source>
</evidence>
<dbReference type="InterPro" id="IPR017850">
    <property type="entry name" value="Alkaline_phosphatase_core_sf"/>
</dbReference>
<accession>A0ABY7VYQ8</accession>
<organism evidence="9 10">
    <name type="scientific">Lentisphaera profundi</name>
    <dbReference type="NCBI Taxonomy" id="1658616"/>
    <lineage>
        <taxon>Bacteria</taxon>
        <taxon>Pseudomonadati</taxon>
        <taxon>Lentisphaerota</taxon>
        <taxon>Lentisphaeria</taxon>
        <taxon>Lentisphaerales</taxon>
        <taxon>Lentisphaeraceae</taxon>
        <taxon>Lentisphaera</taxon>
    </lineage>
</organism>
<evidence type="ECO:0000256" key="5">
    <source>
        <dbReference type="ARBA" id="ARBA00022801"/>
    </source>
</evidence>
<evidence type="ECO:0000313" key="9">
    <source>
        <dbReference type="EMBL" id="WDE99380.1"/>
    </source>
</evidence>
<gene>
    <name evidence="9" type="ORF">PQO03_16205</name>
</gene>
<dbReference type="EMBL" id="CP117812">
    <property type="protein sequence ID" value="WDE99380.1"/>
    <property type="molecule type" value="Genomic_DNA"/>
</dbReference>
<dbReference type="InterPro" id="IPR050738">
    <property type="entry name" value="Sulfatase"/>
</dbReference>
<feature type="region of interest" description="Disordered" evidence="7">
    <location>
        <begin position="446"/>
        <end position="466"/>
    </location>
</feature>
<sequence>MSIFHYAAYFVFFGSLFAQNTQPNIIVLFADDQRADTIGAHGNSYIRTPNLDKLAAEGVSFRRNFCAGSFSGAVCVASRAMLMTGRHWKQIKTKSPGGDWSDLPLLPSYLKDKAGYNTFIVGKWHNGLATLRSAFSDGASVYMGGMCDHTDFLVLDYAKGKLSEKRKAKEFSSTEFANAAINYIEQAKTDKPFFLYVAFTAPHDPRNPPEKYREIYYKNRVPLPKNFKAEHPFENAPMSNQGRDEGLAPWPRTKAMISDQLCEYYGLITHLDEQVGRIVKAVKESVHADNTIIIYTADHGLAMGSHGLLGKQNIYEQSMSSPMIISGKGIPQGEANFSYTYIHDLYATICAFAGIELPQGVTSQSLVPLINGDKPQIRDSIFLPFQDNQRAVSDGKWKLHIYPKINHTFLFDIENDPDEMRDLSQSNPEKVEQLRKLMETWRTEVGDSDPLQVANPEPKQATYSNSKRVLDAWQPKWIRDKYFEGRQRSNHGRKK</sequence>
<dbReference type="CDD" id="cd16155">
    <property type="entry name" value="sulfatase_like"/>
    <property type="match status" value="1"/>
</dbReference>
<comment type="cofactor">
    <cofactor evidence="1">
        <name>Ca(2+)</name>
        <dbReference type="ChEBI" id="CHEBI:29108"/>
    </cofactor>
</comment>
<keyword evidence="4" id="KW-0732">Signal</keyword>
<evidence type="ECO:0000259" key="8">
    <source>
        <dbReference type="Pfam" id="PF00884"/>
    </source>
</evidence>
<reference evidence="9 10" key="1">
    <citation type="submission" date="2023-02" db="EMBL/GenBank/DDBJ databases">
        <title>Genome sequence of Lentisphaera profundi SAORIC-696.</title>
        <authorList>
            <person name="Kim e."/>
            <person name="Cho J.-C."/>
            <person name="Choi A."/>
            <person name="Kang I."/>
        </authorList>
    </citation>
    <scope>NUCLEOTIDE SEQUENCE [LARGE SCALE GENOMIC DNA]</scope>
    <source>
        <strain evidence="9 10">SAORIC-696</strain>
    </source>
</reference>
<dbReference type="InterPro" id="IPR024607">
    <property type="entry name" value="Sulfatase_CS"/>
</dbReference>
<evidence type="ECO:0000256" key="4">
    <source>
        <dbReference type="ARBA" id="ARBA00022729"/>
    </source>
</evidence>
<dbReference type="Proteomes" id="UP001214250">
    <property type="component" value="Chromosome 2"/>
</dbReference>
<feature type="domain" description="Sulfatase N-terminal" evidence="8">
    <location>
        <begin position="23"/>
        <end position="355"/>
    </location>
</feature>
<name>A0ABY7VYQ8_9BACT</name>
<comment type="similarity">
    <text evidence="2">Belongs to the sulfatase family.</text>
</comment>
<dbReference type="Gene3D" id="3.40.720.10">
    <property type="entry name" value="Alkaline Phosphatase, subunit A"/>
    <property type="match status" value="1"/>
</dbReference>
<dbReference type="SUPFAM" id="SSF53649">
    <property type="entry name" value="Alkaline phosphatase-like"/>
    <property type="match status" value="1"/>
</dbReference>
<protein>
    <submittedName>
        <fullName evidence="9">Sulfatase-like hydrolase/transferase</fullName>
    </submittedName>
</protein>
<keyword evidence="5" id="KW-0378">Hydrolase</keyword>
<keyword evidence="10" id="KW-1185">Reference proteome</keyword>
<dbReference type="RefSeq" id="WP_274154237.1">
    <property type="nucleotide sequence ID" value="NZ_CP117812.1"/>
</dbReference>
<evidence type="ECO:0000256" key="1">
    <source>
        <dbReference type="ARBA" id="ARBA00001913"/>
    </source>
</evidence>
<dbReference type="Pfam" id="PF00884">
    <property type="entry name" value="Sulfatase"/>
    <property type="match status" value="1"/>
</dbReference>
<proteinExistence type="inferred from homology"/>
<keyword evidence="6" id="KW-0106">Calcium</keyword>
<keyword evidence="3" id="KW-0479">Metal-binding</keyword>